<proteinExistence type="predicted"/>
<reference evidence="2" key="1">
    <citation type="submission" date="2022-08" db="EMBL/GenBank/DDBJ databases">
        <authorList>
            <consortium name="DOE Joint Genome Institute"/>
            <person name="Min B."/>
            <person name="Riley R."/>
            <person name="Sierra-Patev S."/>
            <person name="Naranjo-Ortiz M."/>
            <person name="Looney B."/>
            <person name="Konkel Z."/>
            <person name="Slot J.C."/>
            <person name="Sakamoto Y."/>
            <person name="Steenwyk J.L."/>
            <person name="Rokas A."/>
            <person name="Carro J."/>
            <person name="Camarero S."/>
            <person name="Ferreira P."/>
            <person name="Molpeceres G."/>
            <person name="Ruiz-Duenas F.J."/>
            <person name="Serrano A."/>
            <person name="Henrissat B."/>
            <person name="Drula E."/>
            <person name="Hughes K.W."/>
            <person name="Mata J.L."/>
            <person name="Ishikawa N.K."/>
            <person name="Vargas-Isla R."/>
            <person name="Ushijima S."/>
            <person name="Smith C.A."/>
            <person name="Ahrendt S."/>
            <person name="Andreopoulos W."/>
            <person name="He G."/>
            <person name="Labutti K."/>
            <person name="Lipzen A."/>
            <person name="Ng V."/>
            <person name="Sandor L."/>
            <person name="Barry K."/>
            <person name="Martinez A.T."/>
            <person name="Xiao Y."/>
            <person name="Gibbons J.G."/>
            <person name="Terashima K."/>
            <person name="Hibbett D.S."/>
            <person name="Grigoriev I.V."/>
        </authorList>
    </citation>
    <scope>NUCLEOTIDE SEQUENCE</scope>
    <source>
        <strain evidence="2">TFB10291</strain>
    </source>
</reference>
<evidence type="ECO:0000256" key="1">
    <source>
        <dbReference type="SAM" id="MobiDB-lite"/>
    </source>
</evidence>
<dbReference type="Proteomes" id="UP001163798">
    <property type="component" value="Unassembled WGS sequence"/>
</dbReference>
<evidence type="ECO:0000313" key="2">
    <source>
        <dbReference type="EMBL" id="KAJ3785008.1"/>
    </source>
</evidence>
<protein>
    <recommendedName>
        <fullName evidence="4">Homeobox domain-containing protein</fullName>
    </recommendedName>
</protein>
<accession>A0AA38KE99</accession>
<sequence>MPSSFSSIPLDNIDELNELWESDKRLPTLSSRREWAAARNLPPTVVNAWWWTKRRNARDRGLPLACENYHLPVGNPPETALIKVEPVDEDKDLTAMNPSRCSSPITDTLSDYSELSFHLLSSDSSRHSSPRTSLPPSSDQGSSENVDICGNAEKENYVHQDYPSSNLRLAPYISQSHQKPSASILEGPAEDDEVIVVGSSASILRPIQTWQTQLLSESSSLPQAFKSVHPSCYSLLSLDGKTFTPNGFYLGRTTELEEPDIHLVKTSTKPYEFPLLSKLSDSSYLPPLTGAESECIKLEDPYVLLSH</sequence>
<keyword evidence="3" id="KW-1185">Reference proteome</keyword>
<evidence type="ECO:0008006" key="4">
    <source>
        <dbReference type="Google" id="ProtNLM"/>
    </source>
</evidence>
<comment type="caution">
    <text evidence="2">The sequence shown here is derived from an EMBL/GenBank/DDBJ whole genome shotgun (WGS) entry which is preliminary data.</text>
</comment>
<feature type="region of interest" description="Disordered" evidence="1">
    <location>
        <begin position="122"/>
        <end position="147"/>
    </location>
</feature>
<gene>
    <name evidence="2" type="ORF">GGU10DRAFT_434853</name>
</gene>
<feature type="compositionally biased region" description="Low complexity" evidence="1">
    <location>
        <begin position="130"/>
        <end position="139"/>
    </location>
</feature>
<organism evidence="2 3">
    <name type="scientific">Lentinula aff. detonsa</name>
    <dbReference type="NCBI Taxonomy" id="2804958"/>
    <lineage>
        <taxon>Eukaryota</taxon>
        <taxon>Fungi</taxon>
        <taxon>Dikarya</taxon>
        <taxon>Basidiomycota</taxon>
        <taxon>Agaricomycotina</taxon>
        <taxon>Agaricomycetes</taxon>
        <taxon>Agaricomycetidae</taxon>
        <taxon>Agaricales</taxon>
        <taxon>Marasmiineae</taxon>
        <taxon>Omphalotaceae</taxon>
        <taxon>Lentinula</taxon>
    </lineage>
</organism>
<name>A0AA38KE99_9AGAR</name>
<dbReference type="AlphaFoldDB" id="A0AA38KE99"/>
<dbReference type="EMBL" id="MU793356">
    <property type="protein sequence ID" value="KAJ3785008.1"/>
    <property type="molecule type" value="Genomic_DNA"/>
</dbReference>
<evidence type="ECO:0000313" key="3">
    <source>
        <dbReference type="Proteomes" id="UP001163798"/>
    </source>
</evidence>